<dbReference type="PANTHER" id="PTHR30258:SF1">
    <property type="entry name" value="PROTEIN TRANSPORT PROTEIN HOFB HOMOLOG"/>
    <property type="match status" value="1"/>
</dbReference>
<sequence>MKLLNDQLAEILLQEDYVHDTDIREAIQRSDARHTSLTEELVSSGLITKDLLGQAIAEHFGVPYADLNTKIPAKEQVLKIPEDVARAYRVVLFQYGEKKGTVIATDTPDEIRSRGSEFAELLGVAEVTFAYSLSEDIDAILNVYRRTLATRFVKIIEAKGRVAPEIVDEILADALLYRASDIHFEPQESELVIRFRIDGVLQEAGRIEKQYYENILNRVKVLAHLRTDEHMRAQDGAIRYKHDVHTVDLRVSVAPILDGEKVVIRILSEYVRNFSLTDLGLSEHDLAFVNEASKKPFGMMLATGPTGSGKTTTMYSVLKLLNRPEVNIATIEDPVEYKIAGVNHIQVNERADITFARGLRSIARQDPDIILVGEIRDHETAEISVNAALTGHLLLSTFHANDAATAIPRLLEMDVEPFLLASTLELIIAQRLVRKLCDSCRHSSKSKRELLRKLIPRPERYFPEESVTLYQARGCTTCNGTGYRGRIGVFELIRVTRELQEFMVKRPSSLQIWELARKQGAHSLFDDGIEKVRSGVTTLEEVLRVVSPPSE</sequence>
<dbReference type="FunFam" id="3.40.50.300:FF:000398">
    <property type="entry name" value="Type IV pilus assembly ATPase PilB"/>
    <property type="match status" value="1"/>
</dbReference>
<evidence type="ECO:0000256" key="3">
    <source>
        <dbReference type="ARBA" id="ARBA00022840"/>
    </source>
</evidence>
<reference evidence="5 6" key="1">
    <citation type="journal article" date="2016" name="Nat. Commun.">
        <title>Thousands of microbial genomes shed light on interconnected biogeochemical processes in an aquifer system.</title>
        <authorList>
            <person name="Anantharaman K."/>
            <person name="Brown C.T."/>
            <person name="Hug L.A."/>
            <person name="Sharon I."/>
            <person name="Castelle C.J."/>
            <person name="Probst A.J."/>
            <person name="Thomas B.C."/>
            <person name="Singh A."/>
            <person name="Wilkins M.J."/>
            <person name="Karaoz U."/>
            <person name="Brodie E.L."/>
            <person name="Williams K.H."/>
            <person name="Hubbard S.S."/>
            <person name="Banfield J.F."/>
        </authorList>
    </citation>
    <scope>NUCLEOTIDE SEQUENCE [LARGE SCALE GENOMIC DNA]</scope>
</reference>
<dbReference type="SMART" id="SM00382">
    <property type="entry name" value="AAA"/>
    <property type="match status" value="1"/>
</dbReference>
<organism evidence="5 6">
    <name type="scientific">Candidatus Komeilibacteria bacterium RIFCSPLOWO2_01_FULL_53_11</name>
    <dbReference type="NCBI Taxonomy" id="1798552"/>
    <lineage>
        <taxon>Bacteria</taxon>
        <taxon>Candidatus Komeiliibacteriota</taxon>
    </lineage>
</organism>
<comment type="similarity">
    <text evidence="1">Belongs to the GSP E family.</text>
</comment>
<dbReference type="CDD" id="cd01129">
    <property type="entry name" value="PulE-GspE-like"/>
    <property type="match status" value="1"/>
</dbReference>
<evidence type="ECO:0000256" key="1">
    <source>
        <dbReference type="ARBA" id="ARBA00006611"/>
    </source>
</evidence>
<dbReference type="GO" id="GO:0005524">
    <property type="term" value="F:ATP binding"/>
    <property type="evidence" value="ECO:0007669"/>
    <property type="project" value="UniProtKB-KW"/>
</dbReference>
<evidence type="ECO:0000313" key="6">
    <source>
        <dbReference type="Proteomes" id="UP000177349"/>
    </source>
</evidence>
<keyword evidence="2" id="KW-0547">Nucleotide-binding</keyword>
<gene>
    <name evidence="5" type="ORF">A3B31_00715</name>
</gene>
<dbReference type="GO" id="GO:0005886">
    <property type="term" value="C:plasma membrane"/>
    <property type="evidence" value="ECO:0007669"/>
    <property type="project" value="TreeGrafter"/>
</dbReference>
<dbReference type="AlphaFoldDB" id="A0A1G2BT16"/>
<protein>
    <recommendedName>
        <fullName evidence="4">AAA+ ATPase domain-containing protein</fullName>
    </recommendedName>
</protein>
<dbReference type="InterPro" id="IPR037257">
    <property type="entry name" value="T2SS_E_N_sf"/>
</dbReference>
<evidence type="ECO:0000256" key="2">
    <source>
        <dbReference type="ARBA" id="ARBA00022741"/>
    </source>
</evidence>
<dbReference type="Gene3D" id="3.30.450.90">
    <property type="match status" value="1"/>
</dbReference>
<comment type="caution">
    <text evidence="5">The sequence shown here is derived from an EMBL/GenBank/DDBJ whole genome shotgun (WGS) entry which is preliminary data.</text>
</comment>
<dbReference type="EMBL" id="MHKN01000022">
    <property type="protein sequence ID" value="OGY92192.1"/>
    <property type="molecule type" value="Genomic_DNA"/>
</dbReference>
<dbReference type="SUPFAM" id="SSF160246">
    <property type="entry name" value="EspE N-terminal domain-like"/>
    <property type="match status" value="1"/>
</dbReference>
<dbReference type="SUPFAM" id="SSF52540">
    <property type="entry name" value="P-loop containing nucleoside triphosphate hydrolases"/>
    <property type="match status" value="1"/>
</dbReference>
<proteinExistence type="inferred from homology"/>
<accession>A0A1G2BT16</accession>
<dbReference type="Pfam" id="PF00437">
    <property type="entry name" value="T2SSE"/>
    <property type="match status" value="1"/>
</dbReference>
<dbReference type="GO" id="GO:0016887">
    <property type="term" value="F:ATP hydrolysis activity"/>
    <property type="evidence" value="ECO:0007669"/>
    <property type="project" value="TreeGrafter"/>
</dbReference>
<name>A0A1G2BT16_9BACT</name>
<dbReference type="Gene3D" id="3.40.50.300">
    <property type="entry name" value="P-loop containing nucleotide triphosphate hydrolases"/>
    <property type="match status" value="1"/>
</dbReference>
<evidence type="ECO:0000259" key="4">
    <source>
        <dbReference type="SMART" id="SM00382"/>
    </source>
</evidence>
<dbReference type="InterPro" id="IPR001482">
    <property type="entry name" value="T2SS/T4SS_dom"/>
</dbReference>
<dbReference type="InterPro" id="IPR027417">
    <property type="entry name" value="P-loop_NTPase"/>
</dbReference>
<dbReference type="InterPro" id="IPR003593">
    <property type="entry name" value="AAA+_ATPase"/>
</dbReference>
<evidence type="ECO:0000313" key="5">
    <source>
        <dbReference type="EMBL" id="OGY92192.1"/>
    </source>
</evidence>
<feature type="domain" description="AAA+ ATPase" evidence="4">
    <location>
        <begin position="296"/>
        <end position="419"/>
    </location>
</feature>
<keyword evidence="3" id="KW-0067">ATP-binding</keyword>
<dbReference type="PANTHER" id="PTHR30258">
    <property type="entry name" value="TYPE II SECRETION SYSTEM PROTEIN GSPE-RELATED"/>
    <property type="match status" value="1"/>
</dbReference>
<dbReference type="Proteomes" id="UP000177349">
    <property type="component" value="Unassembled WGS sequence"/>
</dbReference>